<reference evidence="2" key="1">
    <citation type="journal article" date="2023" name="Front. Plant Sci.">
        <title>Chromosomal-level genome assembly of Melastoma candidum provides insights into trichome evolution.</title>
        <authorList>
            <person name="Zhong Y."/>
            <person name="Wu W."/>
            <person name="Sun C."/>
            <person name="Zou P."/>
            <person name="Liu Y."/>
            <person name="Dai S."/>
            <person name="Zhou R."/>
        </authorList>
    </citation>
    <scope>NUCLEOTIDE SEQUENCE [LARGE SCALE GENOMIC DNA]</scope>
</reference>
<evidence type="ECO:0000313" key="1">
    <source>
        <dbReference type="EMBL" id="KAI4366118.1"/>
    </source>
</evidence>
<proteinExistence type="predicted"/>
<dbReference type="Proteomes" id="UP001057402">
    <property type="component" value="Chromosome 6"/>
</dbReference>
<gene>
    <name evidence="1" type="ORF">MLD38_022037</name>
</gene>
<organism evidence="1 2">
    <name type="scientific">Melastoma candidum</name>
    <dbReference type="NCBI Taxonomy" id="119954"/>
    <lineage>
        <taxon>Eukaryota</taxon>
        <taxon>Viridiplantae</taxon>
        <taxon>Streptophyta</taxon>
        <taxon>Embryophyta</taxon>
        <taxon>Tracheophyta</taxon>
        <taxon>Spermatophyta</taxon>
        <taxon>Magnoliopsida</taxon>
        <taxon>eudicotyledons</taxon>
        <taxon>Gunneridae</taxon>
        <taxon>Pentapetalae</taxon>
        <taxon>rosids</taxon>
        <taxon>malvids</taxon>
        <taxon>Myrtales</taxon>
        <taxon>Melastomataceae</taxon>
        <taxon>Melastomatoideae</taxon>
        <taxon>Melastomateae</taxon>
        <taxon>Melastoma</taxon>
    </lineage>
</organism>
<keyword evidence="2" id="KW-1185">Reference proteome</keyword>
<comment type="caution">
    <text evidence="1">The sequence shown here is derived from an EMBL/GenBank/DDBJ whole genome shotgun (WGS) entry which is preliminary data.</text>
</comment>
<protein>
    <submittedName>
        <fullName evidence="1">Uncharacterized protein</fullName>
    </submittedName>
</protein>
<evidence type="ECO:0000313" key="2">
    <source>
        <dbReference type="Proteomes" id="UP001057402"/>
    </source>
</evidence>
<name>A0ACB9QHB8_9MYRT</name>
<dbReference type="EMBL" id="CM042885">
    <property type="protein sequence ID" value="KAI4366118.1"/>
    <property type="molecule type" value="Genomic_DNA"/>
</dbReference>
<sequence>MKFWLELVPCCGSSTASRRNSPTPGSPPQDNVDSDFTSLVPPPPRRLTKRVRTATVAPRSRSSSSEWCPSLSVIAEDRSTPMSTKGVATVQRKGATSAADMVGSARSGGGRASVGARSRVPDQERRRRDWDDYDYGRSSLPTTMIPAFSPTPFLF</sequence>
<accession>A0ACB9QHB8</accession>